<evidence type="ECO:0000256" key="1">
    <source>
        <dbReference type="SAM" id="MobiDB-lite"/>
    </source>
</evidence>
<evidence type="ECO:0000313" key="4">
    <source>
        <dbReference type="Proteomes" id="UP000218944"/>
    </source>
</evidence>
<keyword evidence="2" id="KW-0472">Membrane</keyword>
<evidence type="ECO:0000256" key="2">
    <source>
        <dbReference type="SAM" id="Phobius"/>
    </source>
</evidence>
<accession>A0A2A2D7I1</accession>
<protein>
    <submittedName>
        <fullName evidence="3">Uncharacterized protein</fullName>
    </submittedName>
</protein>
<dbReference type="AlphaFoldDB" id="A0A2A2D7I1"/>
<feature type="compositionally biased region" description="Basic residues" evidence="1">
    <location>
        <begin position="37"/>
        <end position="48"/>
    </location>
</feature>
<proteinExistence type="predicted"/>
<keyword evidence="2" id="KW-0812">Transmembrane</keyword>
<comment type="caution">
    <text evidence="3">The sequence shown here is derived from an EMBL/GenBank/DDBJ whole genome shotgun (WGS) entry which is preliminary data.</text>
</comment>
<dbReference type="Proteomes" id="UP000218944">
    <property type="component" value="Unassembled WGS sequence"/>
</dbReference>
<name>A0A2A2D7I1_9ACTN</name>
<keyword evidence="2" id="KW-1133">Transmembrane helix</keyword>
<feature type="transmembrane region" description="Helical" evidence="2">
    <location>
        <begin position="18"/>
        <end position="35"/>
    </location>
</feature>
<dbReference type="EMBL" id="NSJV01000362">
    <property type="protein sequence ID" value="PAU47475.1"/>
    <property type="molecule type" value="Genomic_DNA"/>
</dbReference>
<sequence length="61" mass="6891">MCAHSSVYEILCSTLPEFLGSLAAGLTFTTVGWSTKKLRERRALRRPPRPTTPENRPDDQM</sequence>
<organism evidence="3 4">
    <name type="scientific">Streptomyces albireticuli</name>
    <dbReference type="NCBI Taxonomy" id="1940"/>
    <lineage>
        <taxon>Bacteria</taxon>
        <taxon>Bacillati</taxon>
        <taxon>Actinomycetota</taxon>
        <taxon>Actinomycetes</taxon>
        <taxon>Kitasatosporales</taxon>
        <taxon>Streptomycetaceae</taxon>
        <taxon>Streptomyces</taxon>
    </lineage>
</organism>
<evidence type="ECO:0000313" key="3">
    <source>
        <dbReference type="EMBL" id="PAU47475.1"/>
    </source>
</evidence>
<keyword evidence="4" id="KW-1185">Reference proteome</keyword>
<feature type="region of interest" description="Disordered" evidence="1">
    <location>
        <begin position="37"/>
        <end position="61"/>
    </location>
</feature>
<reference evidence="3 4" key="1">
    <citation type="submission" date="2017-08" db="EMBL/GenBank/DDBJ databases">
        <title>Genome sequence of Streptomyces albireticuli NRRL B-1670.</title>
        <authorList>
            <person name="Graham D.E."/>
            <person name="Mahan K.M."/>
            <person name="Klingeman D.M."/>
            <person name="Hettich R.L."/>
            <person name="Parry R.J."/>
            <person name="Spain J.C."/>
        </authorList>
    </citation>
    <scope>NUCLEOTIDE SEQUENCE [LARGE SCALE GENOMIC DNA]</scope>
    <source>
        <strain evidence="3 4">NRRL B-1670</strain>
    </source>
</reference>
<gene>
    <name evidence="3" type="ORF">CK936_18495</name>
</gene>